<dbReference type="AlphaFoldDB" id="A0A1X7V3N9"/>
<organism evidence="1">
    <name type="scientific">Amphimedon queenslandica</name>
    <name type="common">Sponge</name>
    <dbReference type="NCBI Taxonomy" id="400682"/>
    <lineage>
        <taxon>Eukaryota</taxon>
        <taxon>Metazoa</taxon>
        <taxon>Porifera</taxon>
        <taxon>Demospongiae</taxon>
        <taxon>Heteroscleromorpha</taxon>
        <taxon>Haplosclerida</taxon>
        <taxon>Niphatidae</taxon>
        <taxon>Amphimedon</taxon>
    </lineage>
</organism>
<dbReference type="EnsemblMetazoa" id="Aqu2.1.34167_001">
    <property type="protein sequence ID" value="Aqu2.1.34167_001"/>
    <property type="gene ID" value="Aqu2.1.34167"/>
</dbReference>
<name>A0A1X7V3N9_AMPQE</name>
<evidence type="ECO:0000313" key="1">
    <source>
        <dbReference type="EnsemblMetazoa" id="Aqu2.1.34167_001"/>
    </source>
</evidence>
<reference evidence="1" key="1">
    <citation type="submission" date="2017-05" db="UniProtKB">
        <authorList>
            <consortium name="EnsemblMetazoa"/>
        </authorList>
    </citation>
    <scope>IDENTIFICATION</scope>
</reference>
<sequence>MEMISHEADRVSTEDIKIATSTATELSCDMSAQISRLRRKKLMQSINKNLLPLVKEDGDFLEAHPNLFGADFSKHAKDHLDQVKTLKAVSLPTKHILQIQISGNKTGHVFRERPGQRKEGRPHILTIESFRQKPPSH</sequence>
<accession>A0A1X7V3N9</accession>
<proteinExistence type="predicted"/>
<dbReference type="InParanoid" id="A0A1X7V3N9"/>
<protein>
    <submittedName>
        <fullName evidence="1">Uncharacterized protein</fullName>
    </submittedName>
</protein>